<accession>A0AAV2KQ02</accession>
<dbReference type="CDD" id="cd00087">
    <property type="entry name" value="FReD"/>
    <property type="match status" value="1"/>
</dbReference>
<keyword evidence="3 8" id="KW-0732">Signal</keyword>
<evidence type="ECO:0000256" key="4">
    <source>
        <dbReference type="ARBA" id="ARBA00023054"/>
    </source>
</evidence>
<dbReference type="NCBIfam" id="NF040941">
    <property type="entry name" value="GGGWT_bact"/>
    <property type="match status" value="1"/>
</dbReference>
<dbReference type="EMBL" id="OZ035824">
    <property type="protein sequence ID" value="CAL1592108.1"/>
    <property type="molecule type" value="Genomic_DNA"/>
</dbReference>
<feature type="domain" description="Fibrinogen C-terminal" evidence="9">
    <location>
        <begin position="301"/>
        <end position="535"/>
    </location>
</feature>
<dbReference type="PROSITE" id="PS51406">
    <property type="entry name" value="FIBRINOGEN_C_2"/>
    <property type="match status" value="1"/>
</dbReference>
<keyword evidence="11" id="KW-1185">Reference proteome</keyword>
<evidence type="ECO:0000313" key="10">
    <source>
        <dbReference type="EMBL" id="CAL1592108.1"/>
    </source>
</evidence>
<dbReference type="GO" id="GO:0005576">
    <property type="term" value="C:extracellular region"/>
    <property type="evidence" value="ECO:0007669"/>
    <property type="project" value="UniProtKB-SubCell"/>
</dbReference>
<dbReference type="Gene3D" id="3.90.215.10">
    <property type="entry name" value="Gamma Fibrinogen, chain A, domain 1"/>
    <property type="match status" value="1"/>
</dbReference>
<keyword evidence="6" id="KW-0325">Glycoprotein</keyword>
<evidence type="ECO:0000256" key="3">
    <source>
        <dbReference type="ARBA" id="ARBA00022729"/>
    </source>
</evidence>
<feature type="compositionally biased region" description="Basic and acidic residues" evidence="7">
    <location>
        <begin position="293"/>
        <end position="303"/>
    </location>
</feature>
<dbReference type="InterPro" id="IPR020837">
    <property type="entry name" value="Fibrinogen_CS"/>
</dbReference>
<keyword evidence="5" id="KW-1015">Disulfide bond</keyword>
<name>A0AAV2KQ02_KNICA</name>
<evidence type="ECO:0000259" key="9">
    <source>
        <dbReference type="PROSITE" id="PS51406"/>
    </source>
</evidence>
<protein>
    <recommendedName>
        <fullName evidence="9">Fibrinogen C-terminal domain-containing protein</fullName>
    </recommendedName>
</protein>
<feature type="chain" id="PRO_5043629175" description="Fibrinogen C-terminal domain-containing protein" evidence="8">
    <location>
        <begin position="20"/>
        <end position="538"/>
    </location>
</feature>
<evidence type="ECO:0000256" key="7">
    <source>
        <dbReference type="SAM" id="MobiDB-lite"/>
    </source>
</evidence>
<evidence type="ECO:0000256" key="1">
    <source>
        <dbReference type="ARBA" id="ARBA00004613"/>
    </source>
</evidence>
<dbReference type="InterPro" id="IPR036056">
    <property type="entry name" value="Fibrinogen-like_C"/>
</dbReference>
<dbReference type="InterPro" id="IPR002181">
    <property type="entry name" value="Fibrinogen_a/b/g_C_dom"/>
</dbReference>
<keyword evidence="4" id="KW-0175">Coiled coil</keyword>
<dbReference type="Proteomes" id="UP001497482">
    <property type="component" value="Chromosome 2"/>
</dbReference>
<comment type="subcellular location">
    <subcellularLocation>
        <location evidence="1">Secreted</location>
    </subcellularLocation>
</comment>
<evidence type="ECO:0000313" key="11">
    <source>
        <dbReference type="Proteomes" id="UP001497482"/>
    </source>
</evidence>
<evidence type="ECO:0000256" key="8">
    <source>
        <dbReference type="SAM" id="SignalP"/>
    </source>
</evidence>
<feature type="compositionally biased region" description="Basic and acidic residues" evidence="7">
    <location>
        <begin position="188"/>
        <end position="205"/>
    </location>
</feature>
<dbReference type="InterPro" id="IPR014716">
    <property type="entry name" value="Fibrinogen_a/b/g_C_1"/>
</dbReference>
<gene>
    <name evidence="10" type="ORF">KC01_LOCUS21405</name>
</gene>
<reference evidence="10 11" key="1">
    <citation type="submission" date="2024-04" db="EMBL/GenBank/DDBJ databases">
        <authorList>
            <person name="Waldvogel A.-M."/>
            <person name="Schoenle A."/>
        </authorList>
    </citation>
    <scope>NUCLEOTIDE SEQUENCE [LARGE SCALE GENOMIC DNA]</scope>
</reference>
<feature type="compositionally biased region" description="Basic and acidic residues" evidence="7">
    <location>
        <begin position="119"/>
        <end position="138"/>
    </location>
</feature>
<dbReference type="AlphaFoldDB" id="A0AAV2KQ02"/>
<dbReference type="Pfam" id="PF00147">
    <property type="entry name" value="Fibrinogen_C"/>
    <property type="match status" value="1"/>
</dbReference>
<dbReference type="SMART" id="SM00186">
    <property type="entry name" value="FBG"/>
    <property type="match status" value="1"/>
</dbReference>
<dbReference type="PANTHER" id="PTHR47221">
    <property type="entry name" value="FIBRINOGEN ALPHA CHAIN"/>
    <property type="match status" value="1"/>
</dbReference>
<proteinExistence type="predicted"/>
<evidence type="ECO:0000256" key="6">
    <source>
        <dbReference type="ARBA" id="ARBA00023180"/>
    </source>
</evidence>
<sequence>MGLPAASLCFVWTLVLAAASPDRHLQVGLFAPCSATLVPEGPCERDGDGCPFVFNLPPMTVHLPKQLMDLERLVEELQMLKDNVDELREMCKGCAHKECARQGATQDNGGLDVSEETWESNKNEKWGDNGKTLDEREQVVPAGENVRITDRKKLDGKQRERDDAVKWALDKQNSPLGNSTHMQNRTYGKSERWRDQLTDSKRQTEAADVMEDGGVKPSNGNEEDSGGQKLPVKTVLAGPLAGPKAAAVGKTTPSTARELRVKINQVAAFLNKSSPQRPHERPLGEGPLNEGPGEQKGEGRKADVKAVRDCSDLQLHGHSHSGVYQVRPELSLGPVSVLCDMEVEGGGWTVLQWRYDGSVSFNRSWAEYRDGFGHLGEGEFWLGNRLLHLLTANRSMELRVELEDFEGVWGYALYKLFRVASERMRFRLTVDSYSGTAGDALRFNARYNHNNRAFTSPDRDNDRYPSGNCGAYYSSGWWFDACMAANLNGRYYKGRYKGVRDGIYWGTWHNISTEYYPTNDRLSFKTVRMMIRPKDFRP</sequence>
<organism evidence="10 11">
    <name type="scientific">Knipowitschia caucasica</name>
    <name type="common">Caucasian dwarf goby</name>
    <name type="synonym">Pomatoschistus caucasicus</name>
    <dbReference type="NCBI Taxonomy" id="637954"/>
    <lineage>
        <taxon>Eukaryota</taxon>
        <taxon>Metazoa</taxon>
        <taxon>Chordata</taxon>
        <taxon>Craniata</taxon>
        <taxon>Vertebrata</taxon>
        <taxon>Euteleostomi</taxon>
        <taxon>Actinopterygii</taxon>
        <taxon>Neopterygii</taxon>
        <taxon>Teleostei</taxon>
        <taxon>Neoteleostei</taxon>
        <taxon>Acanthomorphata</taxon>
        <taxon>Gobiaria</taxon>
        <taxon>Gobiiformes</taxon>
        <taxon>Gobioidei</taxon>
        <taxon>Gobiidae</taxon>
        <taxon>Gobiinae</taxon>
        <taxon>Knipowitschia</taxon>
    </lineage>
</organism>
<feature type="compositionally biased region" description="Polar residues" evidence="7">
    <location>
        <begin position="171"/>
        <end position="187"/>
    </location>
</feature>
<feature type="compositionally biased region" description="Basic and acidic residues" evidence="7">
    <location>
        <begin position="147"/>
        <end position="169"/>
    </location>
</feature>
<dbReference type="InterPro" id="IPR037579">
    <property type="entry name" value="FIB_ANG-like"/>
</dbReference>
<keyword evidence="2" id="KW-0964">Secreted</keyword>
<dbReference type="SUPFAM" id="SSF56496">
    <property type="entry name" value="Fibrinogen C-terminal domain-like"/>
    <property type="match status" value="1"/>
</dbReference>
<feature type="region of interest" description="Disordered" evidence="7">
    <location>
        <begin position="269"/>
        <end position="303"/>
    </location>
</feature>
<feature type="region of interest" description="Disordered" evidence="7">
    <location>
        <begin position="104"/>
        <end position="229"/>
    </location>
</feature>
<evidence type="ECO:0000256" key="5">
    <source>
        <dbReference type="ARBA" id="ARBA00023157"/>
    </source>
</evidence>
<dbReference type="GO" id="GO:0007596">
    <property type="term" value="P:blood coagulation"/>
    <property type="evidence" value="ECO:0007669"/>
    <property type="project" value="InterPro"/>
</dbReference>
<dbReference type="PROSITE" id="PS00514">
    <property type="entry name" value="FIBRINOGEN_C_1"/>
    <property type="match status" value="1"/>
</dbReference>
<feature type="signal peptide" evidence="8">
    <location>
        <begin position="1"/>
        <end position="19"/>
    </location>
</feature>
<dbReference type="PANTHER" id="PTHR47221:SF6">
    <property type="entry name" value="FIBRINOGEN ALPHA CHAIN"/>
    <property type="match status" value="1"/>
</dbReference>
<evidence type="ECO:0000256" key="2">
    <source>
        <dbReference type="ARBA" id="ARBA00022525"/>
    </source>
</evidence>